<reference evidence="3" key="1">
    <citation type="submission" date="2023-07" db="EMBL/GenBank/DDBJ databases">
        <title>Sequencing the genomes of 1000 actinobacteria strains.</title>
        <authorList>
            <person name="Klenk H.-P."/>
        </authorList>
    </citation>
    <scope>NUCLEOTIDE SEQUENCE</scope>
    <source>
        <strain evidence="3">DSM 13988</strain>
    </source>
</reference>
<evidence type="ECO:0000259" key="2">
    <source>
        <dbReference type="Pfam" id="PF13460"/>
    </source>
</evidence>
<dbReference type="SUPFAM" id="SSF51735">
    <property type="entry name" value="NAD(P)-binding Rossmann-fold domains"/>
    <property type="match status" value="1"/>
</dbReference>
<feature type="domain" description="NAD(P)-binding" evidence="2">
    <location>
        <begin position="8"/>
        <end position="197"/>
    </location>
</feature>
<dbReference type="Proteomes" id="UP001247307">
    <property type="component" value="Unassembled WGS sequence"/>
</dbReference>
<dbReference type="PANTHER" id="PTHR15020:SF50">
    <property type="entry name" value="UPF0659 PROTEIN YMR090W"/>
    <property type="match status" value="1"/>
</dbReference>
<comment type="caution">
    <text evidence="3">The sequence shown here is derived from an EMBL/GenBank/DDBJ whole genome shotgun (WGS) entry which is preliminary data.</text>
</comment>
<gene>
    <name evidence="3" type="ORF">J2S35_000448</name>
</gene>
<dbReference type="InterPro" id="IPR016040">
    <property type="entry name" value="NAD(P)-bd_dom"/>
</dbReference>
<protein>
    <submittedName>
        <fullName evidence="3">Nucleoside-diphosphate-sugar epimerase</fullName>
    </submittedName>
</protein>
<evidence type="ECO:0000313" key="4">
    <source>
        <dbReference type="Proteomes" id="UP001247307"/>
    </source>
</evidence>
<dbReference type="EMBL" id="JAVDUI010000001">
    <property type="protein sequence ID" value="MDR6891508.1"/>
    <property type="molecule type" value="Genomic_DNA"/>
</dbReference>
<proteinExistence type="predicted"/>
<dbReference type="CDD" id="cd05243">
    <property type="entry name" value="SDR_a5"/>
    <property type="match status" value="1"/>
</dbReference>
<name>A0AAE3YGH7_9MICC</name>
<sequence>MKRVLIIGGHGKVALLAAPILAAQGREVLSAARKAGQREDIEKAGGTFVEADVERMDQREIERLVSGTDAVIWSAGAGGGSPERTRAVDFEAAVRTVHAAEAAGVKRFVMVSYFGAGQDHGLPEDHDFFAYAQAKADADEELRASSLDWTILGPSALTDAPSSGSVDVRVDRGRDLAADSASRETVARMLAAVLDDETTLRRTIEFNDGSSSIDSRPWAAESAEPQGESAS</sequence>
<dbReference type="Gene3D" id="3.40.50.720">
    <property type="entry name" value="NAD(P)-binding Rossmann-like Domain"/>
    <property type="match status" value="1"/>
</dbReference>
<keyword evidence="4" id="KW-1185">Reference proteome</keyword>
<evidence type="ECO:0000256" key="1">
    <source>
        <dbReference type="SAM" id="MobiDB-lite"/>
    </source>
</evidence>
<evidence type="ECO:0000313" key="3">
    <source>
        <dbReference type="EMBL" id="MDR6891508.1"/>
    </source>
</evidence>
<organism evidence="3 4">
    <name type="scientific">Falsarthrobacter nasiphocae</name>
    <dbReference type="NCBI Taxonomy" id="189863"/>
    <lineage>
        <taxon>Bacteria</taxon>
        <taxon>Bacillati</taxon>
        <taxon>Actinomycetota</taxon>
        <taxon>Actinomycetes</taxon>
        <taxon>Micrococcales</taxon>
        <taxon>Micrococcaceae</taxon>
        <taxon>Falsarthrobacter</taxon>
    </lineage>
</organism>
<dbReference type="AlphaFoldDB" id="A0AAE3YGH7"/>
<dbReference type="PANTHER" id="PTHR15020">
    <property type="entry name" value="FLAVIN REDUCTASE-RELATED"/>
    <property type="match status" value="1"/>
</dbReference>
<dbReference type="Pfam" id="PF13460">
    <property type="entry name" value="NAD_binding_10"/>
    <property type="match status" value="1"/>
</dbReference>
<dbReference type="InterPro" id="IPR036291">
    <property type="entry name" value="NAD(P)-bd_dom_sf"/>
</dbReference>
<feature type="region of interest" description="Disordered" evidence="1">
    <location>
        <begin position="207"/>
        <end position="231"/>
    </location>
</feature>
<accession>A0AAE3YGH7</accession>
<dbReference type="RefSeq" id="WP_309849375.1">
    <property type="nucleotide sequence ID" value="NZ_BAAAIU010000024.1"/>
</dbReference>